<comment type="caution">
    <text evidence="2">The sequence shown here is derived from an EMBL/GenBank/DDBJ whole genome shotgun (WGS) entry which is preliminary data.</text>
</comment>
<accession>A0A7Y0G8C3</accession>
<dbReference type="Gene3D" id="3.10.450.50">
    <property type="match status" value="1"/>
</dbReference>
<evidence type="ECO:0000259" key="1">
    <source>
        <dbReference type="Pfam" id="PF12680"/>
    </source>
</evidence>
<feature type="domain" description="SnoaL-like" evidence="1">
    <location>
        <begin position="10"/>
        <end position="112"/>
    </location>
</feature>
<reference evidence="2 3" key="1">
    <citation type="submission" date="2020-04" db="EMBL/GenBank/DDBJ databases">
        <title>Novosphingobium sp. TW-4 isolated from soil.</title>
        <authorList>
            <person name="Dahal R.H."/>
            <person name="Chaudhary D.K."/>
        </authorList>
    </citation>
    <scope>NUCLEOTIDE SEQUENCE [LARGE SCALE GENOMIC DNA]</scope>
    <source>
        <strain evidence="2 3">TW-4</strain>
    </source>
</reference>
<sequence length="137" mass="14827">MTPEDIKQFVVDLYAASGAGDWDKVATMLTDDFFVSEADTLPMKGVYRGKNALRELFTTVMGMMDVAGLEIVETCAGKDHAVTILSFQFADPSLAPAELCELFRFRDGKVCEIKPYYYDPAPIVAACAAKAAAVANA</sequence>
<proteinExistence type="predicted"/>
<evidence type="ECO:0000313" key="3">
    <source>
        <dbReference type="Proteomes" id="UP000583556"/>
    </source>
</evidence>
<gene>
    <name evidence="2" type="ORF">HHL27_03405</name>
</gene>
<dbReference type="RefSeq" id="WP_169491934.1">
    <property type="nucleotide sequence ID" value="NZ_AP029021.1"/>
</dbReference>
<protein>
    <submittedName>
        <fullName evidence="2">Nuclear transport factor 2 family protein</fullName>
    </submittedName>
</protein>
<dbReference type="PANTHER" id="PTHR41252:SF1">
    <property type="entry name" value="BLR2505 PROTEIN"/>
    <property type="match status" value="1"/>
</dbReference>
<dbReference type="SUPFAM" id="SSF54427">
    <property type="entry name" value="NTF2-like"/>
    <property type="match status" value="1"/>
</dbReference>
<organism evidence="2 3">
    <name type="scientific">Novosphingobium olei</name>
    <dbReference type="NCBI Taxonomy" id="2728851"/>
    <lineage>
        <taxon>Bacteria</taxon>
        <taxon>Pseudomonadati</taxon>
        <taxon>Pseudomonadota</taxon>
        <taxon>Alphaproteobacteria</taxon>
        <taxon>Sphingomonadales</taxon>
        <taxon>Sphingomonadaceae</taxon>
        <taxon>Novosphingobium</taxon>
    </lineage>
</organism>
<dbReference type="PANTHER" id="PTHR41252">
    <property type="entry name" value="BLR2505 PROTEIN"/>
    <property type="match status" value="1"/>
</dbReference>
<dbReference type="InterPro" id="IPR032710">
    <property type="entry name" value="NTF2-like_dom_sf"/>
</dbReference>
<dbReference type="Proteomes" id="UP000583556">
    <property type="component" value="Unassembled WGS sequence"/>
</dbReference>
<name>A0A7Y0G8C3_9SPHN</name>
<dbReference type="AlphaFoldDB" id="A0A7Y0G8C3"/>
<dbReference type="EMBL" id="JABBGM010000001">
    <property type="protein sequence ID" value="NML92720.1"/>
    <property type="molecule type" value="Genomic_DNA"/>
</dbReference>
<evidence type="ECO:0000313" key="2">
    <source>
        <dbReference type="EMBL" id="NML92720.1"/>
    </source>
</evidence>
<keyword evidence="3" id="KW-1185">Reference proteome</keyword>
<dbReference type="InterPro" id="IPR037401">
    <property type="entry name" value="SnoaL-like"/>
</dbReference>
<dbReference type="Pfam" id="PF12680">
    <property type="entry name" value="SnoaL_2"/>
    <property type="match status" value="1"/>
</dbReference>